<protein>
    <recommendedName>
        <fullName evidence="4">Cytochrome c oxidase assembly protein CtaG</fullName>
    </recommendedName>
</protein>
<dbReference type="GO" id="GO:0005886">
    <property type="term" value="C:plasma membrane"/>
    <property type="evidence" value="ECO:0007669"/>
    <property type="project" value="UniProtKB-SubCell"/>
</dbReference>
<keyword evidence="5 10" id="KW-0812">Transmembrane</keyword>
<evidence type="ECO:0000256" key="3">
    <source>
        <dbReference type="ARBA" id="ARBA00009620"/>
    </source>
</evidence>
<evidence type="ECO:0000256" key="7">
    <source>
        <dbReference type="ARBA" id="ARBA00022989"/>
    </source>
</evidence>
<keyword evidence="8" id="KW-0186">Copper</keyword>
<evidence type="ECO:0000256" key="4">
    <source>
        <dbReference type="ARBA" id="ARBA00015384"/>
    </source>
</evidence>
<keyword evidence="6" id="KW-0735">Signal-anchor</keyword>
<comment type="similarity">
    <text evidence="3">Belongs to the COX11/CtaG family.</text>
</comment>
<feature type="transmembrane region" description="Helical" evidence="10">
    <location>
        <begin position="12"/>
        <end position="33"/>
    </location>
</feature>
<dbReference type="NCBIfam" id="NF003465">
    <property type="entry name" value="PRK05089.1"/>
    <property type="match status" value="1"/>
</dbReference>
<proteinExistence type="inferred from homology"/>
<dbReference type="SUPFAM" id="SSF110111">
    <property type="entry name" value="Ctag/Cox11"/>
    <property type="match status" value="1"/>
</dbReference>
<keyword evidence="7 10" id="KW-1133">Transmembrane helix</keyword>
<comment type="function">
    <text evidence="1">Exerts its effect at some terminal stage of cytochrome c oxidase synthesis, probably by being involved in the insertion of the copper B into subunit I.</text>
</comment>
<sequence>MNTLEQKNRTTLIKLIGGSVLMFGFGFALVPLYDVFCEVTGLNGKVTNTGPYQGKAATNERTISVQLLATNNASMPWAFQPEQPVIKVALGESRHTAYVAFNPTQEHMIGQAVPSVSPSEAAQYLHKVNCFCFERQPLDSLESRKMPLLFVVDPELPDHIRTITLSYTLFDITPRATNASHRYTTDTIGRNTL</sequence>
<evidence type="ECO:0000256" key="6">
    <source>
        <dbReference type="ARBA" id="ARBA00022968"/>
    </source>
</evidence>
<evidence type="ECO:0000256" key="9">
    <source>
        <dbReference type="ARBA" id="ARBA00023136"/>
    </source>
</evidence>
<reference evidence="11 12" key="1">
    <citation type="submission" date="2019-01" db="EMBL/GenBank/DDBJ databases">
        <authorList>
            <person name="Chen W.-M."/>
        </authorList>
    </citation>
    <scope>NUCLEOTIDE SEQUENCE [LARGE SCALE GENOMIC DNA]</scope>
    <source>
        <strain evidence="11 12">HPM-16</strain>
    </source>
</reference>
<dbReference type="Gene3D" id="2.60.370.10">
    <property type="entry name" value="Ctag/Cox11"/>
    <property type="match status" value="1"/>
</dbReference>
<evidence type="ECO:0000256" key="10">
    <source>
        <dbReference type="SAM" id="Phobius"/>
    </source>
</evidence>
<keyword evidence="9 10" id="KW-0472">Membrane</keyword>
<evidence type="ECO:0000256" key="1">
    <source>
        <dbReference type="ARBA" id="ARBA00004007"/>
    </source>
</evidence>
<organism evidence="11 12">
    <name type="scientific">Neptunomonas marina</name>
    <dbReference type="NCBI Taxonomy" id="1815562"/>
    <lineage>
        <taxon>Bacteria</taxon>
        <taxon>Pseudomonadati</taxon>
        <taxon>Pseudomonadota</taxon>
        <taxon>Gammaproteobacteria</taxon>
        <taxon>Oceanospirillales</taxon>
        <taxon>Oceanospirillaceae</taxon>
        <taxon>Neptunomonas</taxon>
    </lineage>
</organism>
<dbReference type="PANTHER" id="PTHR21320:SF3">
    <property type="entry name" value="CYTOCHROME C OXIDASE ASSEMBLY PROTEIN COX11, MITOCHONDRIAL-RELATED"/>
    <property type="match status" value="1"/>
</dbReference>
<dbReference type="RefSeq" id="WP_127693352.1">
    <property type="nucleotide sequence ID" value="NZ_SACQ01000002.1"/>
</dbReference>
<comment type="subcellular location">
    <subcellularLocation>
        <location evidence="2">Cell inner membrane</location>
        <topology evidence="2">Single-pass type II membrane protein</topology>
        <orientation evidence="2">Periplasmic side</orientation>
    </subcellularLocation>
</comment>
<evidence type="ECO:0000256" key="2">
    <source>
        <dbReference type="ARBA" id="ARBA00004382"/>
    </source>
</evidence>
<evidence type="ECO:0000256" key="5">
    <source>
        <dbReference type="ARBA" id="ARBA00022692"/>
    </source>
</evidence>
<evidence type="ECO:0000313" key="12">
    <source>
        <dbReference type="Proteomes" id="UP000282818"/>
    </source>
</evidence>
<name>A0A437QAW7_9GAMM</name>
<dbReference type="InterPro" id="IPR023471">
    <property type="entry name" value="CtaG/Cox11_dom_sf"/>
</dbReference>
<gene>
    <name evidence="11" type="ORF">EOE65_05800</name>
</gene>
<dbReference type="PIRSF" id="PIRSF005413">
    <property type="entry name" value="COX11"/>
    <property type="match status" value="1"/>
</dbReference>
<dbReference type="EMBL" id="SACQ01000002">
    <property type="protein sequence ID" value="RVU31493.1"/>
    <property type="molecule type" value="Genomic_DNA"/>
</dbReference>
<keyword evidence="12" id="KW-1185">Reference proteome</keyword>
<evidence type="ECO:0000256" key="8">
    <source>
        <dbReference type="ARBA" id="ARBA00023008"/>
    </source>
</evidence>
<evidence type="ECO:0000313" key="11">
    <source>
        <dbReference type="EMBL" id="RVU31493.1"/>
    </source>
</evidence>
<comment type="caution">
    <text evidence="11">The sequence shown here is derived from an EMBL/GenBank/DDBJ whole genome shotgun (WGS) entry which is preliminary data.</text>
</comment>
<dbReference type="GO" id="GO:0005507">
    <property type="term" value="F:copper ion binding"/>
    <property type="evidence" value="ECO:0007669"/>
    <property type="project" value="InterPro"/>
</dbReference>
<dbReference type="AlphaFoldDB" id="A0A437QAW7"/>
<dbReference type="PANTHER" id="PTHR21320">
    <property type="entry name" value="CYTOCHROME C OXIDASE ASSEMBLY PROTEIN COX11-RELATED"/>
    <property type="match status" value="1"/>
</dbReference>
<accession>A0A437QAW7</accession>
<dbReference type="Pfam" id="PF04442">
    <property type="entry name" value="CtaG_Cox11"/>
    <property type="match status" value="1"/>
</dbReference>
<dbReference type="InterPro" id="IPR007533">
    <property type="entry name" value="Cyt_c_oxidase_assmbl_CtaG"/>
</dbReference>
<dbReference type="Proteomes" id="UP000282818">
    <property type="component" value="Unassembled WGS sequence"/>
</dbReference>